<accession>A0A9D4FB41</accession>
<gene>
    <name evidence="1" type="ORF">DPMN_146068</name>
</gene>
<comment type="caution">
    <text evidence="1">The sequence shown here is derived from an EMBL/GenBank/DDBJ whole genome shotgun (WGS) entry which is preliminary data.</text>
</comment>
<proteinExistence type="predicted"/>
<reference evidence="1" key="2">
    <citation type="submission" date="2020-11" db="EMBL/GenBank/DDBJ databases">
        <authorList>
            <person name="McCartney M.A."/>
            <person name="Auch B."/>
            <person name="Kono T."/>
            <person name="Mallez S."/>
            <person name="Becker A."/>
            <person name="Gohl D.M."/>
            <person name="Silverstein K.A.T."/>
            <person name="Koren S."/>
            <person name="Bechman K.B."/>
            <person name="Herman A."/>
            <person name="Abrahante J.E."/>
            <person name="Garbe J."/>
        </authorList>
    </citation>
    <scope>NUCLEOTIDE SEQUENCE</scope>
    <source>
        <strain evidence="1">Duluth1</strain>
        <tissue evidence="1">Whole animal</tissue>
    </source>
</reference>
<sequence>MKGGIEQPGNDTRHDTIRNIILTYMEPISADGNLPTSVQVKDALNGIPGTFRPENVKIV</sequence>
<dbReference type="AlphaFoldDB" id="A0A9D4FB41"/>
<dbReference type="Proteomes" id="UP000828390">
    <property type="component" value="Unassembled WGS sequence"/>
</dbReference>
<evidence type="ECO:0000313" key="2">
    <source>
        <dbReference type="Proteomes" id="UP000828390"/>
    </source>
</evidence>
<evidence type="ECO:0000313" key="1">
    <source>
        <dbReference type="EMBL" id="KAH3792572.1"/>
    </source>
</evidence>
<dbReference type="EMBL" id="JAIWYP010000007">
    <property type="protein sequence ID" value="KAH3792572.1"/>
    <property type="molecule type" value="Genomic_DNA"/>
</dbReference>
<organism evidence="1 2">
    <name type="scientific">Dreissena polymorpha</name>
    <name type="common">Zebra mussel</name>
    <name type="synonym">Mytilus polymorpha</name>
    <dbReference type="NCBI Taxonomy" id="45954"/>
    <lineage>
        <taxon>Eukaryota</taxon>
        <taxon>Metazoa</taxon>
        <taxon>Spiralia</taxon>
        <taxon>Lophotrochozoa</taxon>
        <taxon>Mollusca</taxon>
        <taxon>Bivalvia</taxon>
        <taxon>Autobranchia</taxon>
        <taxon>Heteroconchia</taxon>
        <taxon>Euheterodonta</taxon>
        <taxon>Imparidentia</taxon>
        <taxon>Neoheterodontei</taxon>
        <taxon>Myida</taxon>
        <taxon>Dreissenoidea</taxon>
        <taxon>Dreissenidae</taxon>
        <taxon>Dreissena</taxon>
    </lineage>
</organism>
<name>A0A9D4FB41_DREPO</name>
<reference evidence="1" key="1">
    <citation type="journal article" date="2019" name="bioRxiv">
        <title>The Genome of the Zebra Mussel, Dreissena polymorpha: A Resource for Invasive Species Research.</title>
        <authorList>
            <person name="McCartney M.A."/>
            <person name="Auch B."/>
            <person name="Kono T."/>
            <person name="Mallez S."/>
            <person name="Zhang Y."/>
            <person name="Obille A."/>
            <person name="Becker A."/>
            <person name="Abrahante J.E."/>
            <person name="Garbe J."/>
            <person name="Badalamenti J.P."/>
            <person name="Herman A."/>
            <person name="Mangelson H."/>
            <person name="Liachko I."/>
            <person name="Sullivan S."/>
            <person name="Sone E.D."/>
            <person name="Koren S."/>
            <person name="Silverstein K.A.T."/>
            <person name="Beckman K.B."/>
            <person name="Gohl D.M."/>
        </authorList>
    </citation>
    <scope>NUCLEOTIDE SEQUENCE</scope>
    <source>
        <strain evidence="1">Duluth1</strain>
        <tissue evidence="1">Whole animal</tissue>
    </source>
</reference>
<protein>
    <submittedName>
        <fullName evidence="1">Uncharacterized protein</fullName>
    </submittedName>
</protein>
<keyword evidence="2" id="KW-1185">Reference proteome</keyword>